<evidence type="ECO:0000256" key="1">
    <source>
        <dbReference type="SAM" id="Phobius"/>
    </source>
</evidence>
<proteinExistence type="predicted"/>
<feature type="signal peptide" evidence="2">
    <location>
        <begin position="1"/>
        <end position="19"/>
    </location>
</feature>
<comment type="caution">
    <text evidence="3">The sequence shown here is derived from an EMBL/GenBank/DDBJ whole genome shotgun (WGS) entry which is preliminary data.</text>
</comment>
<dbReference type="OMA" id="CMWANAT"/>
<protein>
    <recommendedName>
        <fullName evidence="5">Transmembrane protein</fullName>
    </recommendedName>
</protein>
<evidence type="ECO:0000313" key="4">
    <source>
        <dbReference type="Proteomes" id="UP000092993"/>
    </source>
</evidence>
<evidence type="ECO:0000256" key="2">
    <source>
        <dbReference type="SAM" id="SignalP"/>
    </source>
</evidence>
<feature type="transmembrane region" description="Helical" evidence="1">
    <location>
        <begin position="246"/>
        <end position="269"/>
    </location>
</feature>
<keyword evidence="1" id="KW-1133">Transmembrane helix</keyword>
<dbReference type="Proteomes" id="UP000092993">
    <property type="component" value="Unassembled WGS sequence"/>
</dbReference>
<keyword evidence="1" id="KW-0812">Transmembrane</keyword>
<accession>A0A1C7LT62</accession>
<keyword evidence="1" id="KW-0472">Membrane</keyword>
<name>A0A1C7LT62_GRIFR</name>
<organism evidence="3 4">
    <name type="scientific">Grifola frondosa</name>
    <name type="common">Maitake</name>
    <name type="synonym">Polyporus frondosus</name>
    <dbReference type="NCBI Taxonomy" id="5627"/>
    <lineage>
        <taxon>Eukaryota</taxon>
        <taxon>Fungi</taxon>
        <taxon>Dikarya</taxon>
        <taxon>Basidiomycota</taxon>
        <taxon>Agaricomycotina</taxon>
        <taxon>Agaricomycetes</taxon>
        <taxon>Polyporales</taxon>
        <taxon>Grifolaceae</taxon>
        <taxon>Grifola</taxon>
    </lineage>
</organism>
<gene>
    <name evidence="3" type="ORF">A0H81_12973</name>
</gene>
<evidence type="ECO:0000313" key="3">
    <source>
        <dbReference type="EMBL" id="OBZ67247.1"/>
    </source>
</evidence>
<keyword evidence="4" id="KW-1185">Reference proteome</keyword>
<reference evidence="3 4" key="1">
    <citation type="submission" date="2016-03" db="EMBL/GenBank/DDBJ databases">
        <title>Whole genome sequencing of Grifola frondosa 9006-11.</title>
        <authorList>
            <person name="Min B."/>
            <person name="Park H."/>
            <person name="Kim J.-G."/>
            <person name="Cho H."/>
            <person name="Oh Y.-L."/>
            <person name="Kong W.-S."/>
            <person name="Choi I.-G."/>
        </authorList>
    </citation>
    <scope>NUCLEOTIDE SEQUENCE [LARGE SCALE GENOMIC DNA]</scope>
    <source>
        <strain evidence="3 4">9006-11</strain>
    </source>
</reference>
<evidence type="ECO:0008006" key="5">
    <source>
        <dbReference type="Google" id="ProtNLM"/>
    </source>
</evidence>
<dbReference type="EMBL" id="LUGG01000025">
    <property type="protein sequence ID" value="OBZ67247.1"/>
    <property type="molecule type" value="Genomic_DNA"/>
</dbReference>
<feature type="chain" id="PRO_5008888762" description="Transmembrane protein" evidence="2">
    <location>
        <begin position="20"/>
        <end position="390"/>
    </location>
</feature>
<dbReference type="AlphaFoldDB" id="A0A1C7LT62"/>
<dbReference type="OrthoDB" id="195231at2759"/>
<keyword evidence="2" id="KW-0732">Signal</keyword>
<dbReference type="STRING" id="5627.A0A1C7LT62"/>
<sequence>MLLLPLTLFFAIWGPVSHAGSVQYGQACNLAHQKLQEGTYQFQSDCDAMNFCNSSSLCDHKGCRKDDFPFGYDVEATLPPKCPTGSFCPDEQDACQPVLAVGSACQFNRDDECQGPPDFKELADHTGFGLNVNGSVCLNNICMWSNVTVGLQCVVQNIAYIAYGKAGEFADIVSRSDCTADASKLVCMQTKAINAACDADKELVSSYFYYSGHYLIYPAPRCVTYNCLASGVCGVSADTPNRVRSWVYVVVAICIFGGMFVTLAGMYLVHRKDRNAEREKRLAYWREQARPPSVHTNAFRQNIMQMQETARNSLMSFGTPGGSPRSTMYRDQTTSEDSQMPMLHAANKASALRYYVSEDGMMDDGDDTLVMRARAMERTQHGSKHLKSAM</sequence>